<dbReference type="EMBL" id="QGKV02000832">
    <property type="protein sequence ID" value="KAF3550858.1"/>
    <property type="molecule type" value="Genomic_DNA"/>
</dbReference>
<name>A0ABQ7CI61_BRACR</name>
<evidence type="ECO:0000313" key="2">
    <source>
        <dbReference type="Proteomes" id="UP000266723"/>
    </source>
</evidence>
<dbReference type="InterPro" id="IPR026569">
    <property type="entry name" value="Ribosomal_bL28"/>
</dbReference>
<gene>
    <name evidence="1" type="ORF">DY000_02010174</name>
</gene>
<accession>A0ABQ7CI61</accession>
<proteinExistence type="predicted"/>
<comment type="caution">
    <text evidence="1">The sequence shown here is derived from an EMBL/GenBank/DDBJ whole genome shotgun (WGS) entry which is preliminary data.</text>
</comment>
<keyword evidence="2" id="KW-1185">Reference proteome</keyword>
<dbReference type="Proteomes" id="UP000266723">
    <property type="component" value="Unassembled WGS sequence"/>
</dbReference>
<dbReference type="PANTHER" id="PTHR13528:SF2">
    <property type="entry name" value="LARGE RIBOSOMAL SUBUNIT PROTEIN BL28M"/>
    <property type="match status" value="1"/>
</dbReference>
<protein>
    <submittedName>
        <fullName evidence="1">Uncharacterized protein</fullName>
    </submittedName>
</protein>
<reference evidence="1 2" key="1">
    <citation type="journal article" date="2020" name="BMC Genomics">
        <title>Intraspecific diversification of the crop wild relative Brassica cretica Lam. using demographic model selection.</title>
        <authorList>
            <person name="Kioukis A."/>
            <person name="Michalopoulou V.A."/>
            <person name="Briers L."/>
            <person name="Pirintsos S."/>
            <person name="Studholme D.J."/>
            <person name="Pavlidis P."/>
            <person name="Sarris P.F."/>
        </authorList>
    </citation>
    <scope>NUCLEOTIDE SEQUENCE [LARGE SCALE GENOMIC DNA]</scope>
    <source>
        <strain evidence="2">cv. PFS-1207/04</strain>
    </source>
</reference>
<evidence type="ECO:0000313" key="1">
    <source>
        <dbReference type="EMBL" id="KAF3550858.1"/>
    </source>
</evidence>
<sequence>MAFRGKEMMKKLVKKVGAETLTPELKEKLKACVPDSKVVMGRAKRGLYAGRHIQYGNRVSEDGGNKSVSFCFPLYLSLSLKDAFALDE</sequence>
<dbReference type="PANTHER" id="PTHR13528">
    <property type="entry name" value="39S RIBOSOMAL PROTEIN L28, MITOCHONDRIAL"/>
    <property type="match status" value="1"/>
</dbReference>
<organism evidence="1 2">
    <name type="scientific">Brassica cretica</name>
    <name type="common">Mustard</name>
    <dbReference type="NCBI Taxonomy" id="69181"/>
    <lineage>
        <taxon>Eukaryota</taxon>
        <taxon>Viridiplantae</taxon>
        <taxon>Streptophyta</taxon>
        <taxon>Embryophyta</taxon>
        <taxon>Tracheophyta</taxon>
        <taxon>Spermatophyta</taxon>
        <taxon>Magnoliopsida</taxon>
        <taxon>eudicotyledons</taxon>
        <taxon>Gunneridae</taxon>
        <taxon>Pentapetalae</taxon>
        <taxon>rosids</taxon>
        <taxon>malvids</taxon>
        <taxon>Brassicales</taxon>
        <taxon>Brassicaceae</taxon>
        <taxon>Brassiceae</taxon>
        <taxon>Brassica</taxon>
    </lineage>
</organism>